<keyword evidence="2" id="KW-1185">Reference proteome</keyword>
<gene>
    <name evidence="1" type="ORF">P2G67_12260</name>
</gene>
<comment type="caution">
    <text evidence="1">The sequence shown here is derived from an EMBL/GenBank/DDBJ whole genome shotgun (WGS) entry which is preliminary data.</text>
</comment>
<reference evidence="1 2" key="1">
    <citation type="submission" date="2023-03" db="EMBL/GenBank/DDBJ databases">
        <title>Fodinicurvata sp. CAU 1616 isolated from sea sendiment.</title>
        <authorList>
            <person name="Kim W."/>
        </authorList>
    </citation>
    <scope>NUCLEOTIDE SEQUENCE [LARGE SCALE GENOMIC DNA]</scope>
    <source>
        <strain evidence="1 2">CAU 1616</strain>
    </source>
</reference>
<accession>A0ABT5YPE4</accession>
<evidence type="ECO:0000313" key="1">
    <source>
        <dbReference type="EMBL" id="MDF2096749.1"/>
    </source>
</evidence>
<sequence>MANRFDPAKDALNRKKHNLPLSLGSRIFEDDSHLVLPTFRPEDGEERFKVVGVVEQSMFTAVFVWRDAEPRFISVRRSNKREEKAYRDPG</sequence>
<name>A0ABT5YPE4_9PROT</name>
<dbReference type="InterPro" id="IPR007460">
    <property type="entry name" value="BrnT_toxin"/>
</dbReference>
<organism evidence="1 2">
    <name type="scientific">Aquibaculum arenosum</name>
    <dbReference type="NCBI Taxonomy" id="3032591"/>
    <lineage>
        <taxon>Bacteria</taxon>
        <taxon>Pseudomonadati</taxon>
        <taxon>Pseudomonadota</taxon>
        <taxon>Alphaproteobacteria</taxon>
        <taxon>Rhodospirillales</taxon>
        <taxon>Rhodovibrionaceae</taxon>
        <taxon>Aquibaculum</taxon>
    </lineage>
</organism>
<dbReference type="RefSeq" id="WP_275823507.1">
    <property type="nucleotide sequence ID" value="NZ_JARHUD010000007.1"/>
</dbReference>
<dbReference type="Proteomes" id="UP001215503">
    <property type="component" value="Unassembled WGS sequence"/>
</dbReference>
<protein>
    <submittedName>
        <fullName evidence="1">BrnT family toxin</fullName>
    </submittedName>
</protein>
<dbReference type="Pfam" id="PF04365">
    <property type="entry name" value="BrnT_toxin"/>
    <property type="match status" value="1"/>
</dbReference>
<dbReference type="EMBL" id="JARHUD010000007">
    <property type="protein sequence ID" value="MDF2096749.1"/>
    <property type="molecule type" value="Genomic_DNA"/>
</dbReference>
<dbReference type="InterPro" id="IPR038573">
    <property type="entry name" value="BrnT_sf"/>
</dbReference>
<proteinExistence type="predicted"/>
<evidence type="ECO:0000313" key="2">
    <source>
        <dbReference type="Proteomes" id="UP001215503"/>
    </source>
</evidence>
<dbReference type="Gene3D" id="3.10.450.530">
    <property type="entry name" value="Ribonuclease toxin, BrnT, of type II toxin-antitoxin system"/>
    <property type="match status" value="1"/>
</dbReference>